<name>A0A0W0ZNW0_9GAMM</name>
<dbReference type="CDD" id="cd02909">
    <property type="entry name" value="cupin_pirin_N"/>
    <property type="match status" value="1"/>
</dbReference>
<keyword evidence="7" id="KW-1185">Reference proteome</keyword>
<keyword evidence="2" id="KW-0479">Metal-binding</keyword>
<feature type="binding site" evidence="2">
    <location>
        <position position="75"/>
    </location>
    <ligand>
        <name>Fe cation</name>
        <dbReference type="ChEBI" id="CHEBI:24875"/>
    </ligand>
</feature>
<dbReference type="GO" id="GO:0046872">
    <property type="term" value="F:metal ion binding"/>
    <property type="evidence" value="ECO:0007669"/>
    <property type="project" value="UniProtKB-KW"/>
</dbReference>
<protein>
    <submittedName>
        <fullName evidence="6">Pirin</fullName>
    </submittedName>
</protein>
<dbReference type="Pfam" id="PF05726">
    <property type="entry name" value="Pirin_C"/>
    <property type="match status" value="1"/>
</dbReference>
<comment type="cofactor">
    <cofactor evidence="2">
        <name>Fe cation</name>
        <dbReference type="ChEBI" id="CHEBI:24875"/>
    </cofactor>
    <text evidence="2">Binds 1 Fe cation per subunit.</text>
</comment>
<feature type="domain" description="Pirin N-terminal" evidence="4">
    <location>
        <begin position="34"/>
        <end position="139"/>
    </location>
</feature>
<evidence type="ECO:0000256" key="3">
    <source>
        <dbReference type="RuleBase" id="RU003457"/>
    </source>
</evidence>
<dbReference type="RefSeq" id="WP_133138322.1">
    <property type="nucleotide sequence ID" value="NZ_CAAAIP010000004.1"/>
</dbReference>
<dbReference type="STRING" id="40335.Ltuc_2888"/>
<reference evidence="6 7" key="1">
    <citation type="submission" date="2015-11" db="EMBL/GenBank/DDBJ databases">
        <title>Genomic analysis of 38 Legionella species identifies large and diverse effector repertoires.</title>
        <authorList>
            <person name="Burstein D."/>
            <person name="Amaro F."/>
            <person name="Zusman T."/>
            <person name="Lifshitz Z."/>
            <person name="Cohen O."/>
            <person name="Gilbert J.A."/>
            <person name="Pupko T."/>
            <person name="Shuman H.A."/>
            <person name="Segal G."/>
        </authorList>
    </citation>
    <scope>NUCLEOTIDE SEQUENCE [LARGE SCALE GENOMIC DNA]</scope>
    <source>
        <strain evidence="6 7">ATCC 49180</strain>
    </source>
</reference>
<dbReference type="AlphaFoldDB" id="A0A0W0ZNW0"/>
<dbReference type="EMBL" id="LNZA01000012">
    <property type="protein sequence ID" value="KTD70877.1"/>
    <property type="molecule type" value="Genomic_DNA"/>
</dbReference>
<evidence type="ECO:0000259" key="4">
    <source>
        <dbReference type="Pfam" id="PF02678"/>
    </source>
</evidence>
<evidence type="ECO:0000259" key="5">
    <source>
        <dbReference type="Pfam" id="PF05726"/>
    </source>
</evidence>
<dbReference type="Proteomes" id="UP000054693">
    <property type="component" value="Unassembled WGS sequence"/>
</dbReference>
<dbReference type="InterPro" id="IPR008778">
    <property type="entry name" value="Pirin_C_dom"/>
</dbReference>
<evidence type="ECO:0000313" key="7">
    <source>
        <dbReference type="Proteomes" id="UP000054693"/>
    </source>
</evidence>
<dbReference type="PATRIC" id="fig|40335.7.peg.3090"/>
<dbReference type="SUPFAM" id="SSF51182">
    <property type="entry name" value="RmlC-like cupins"/>
    <property type="match status" value="1"/>
</dbReference>
<dbReference type="PANTHER" id="PTHR13903">
    <property type="entry name" value="PIRIN-RELATED"/>
    <property type="match status" value="1"/>
</dbReference>
<dbReference type="Gene3D" id="2.60.120.10">
    <property type="entry name" value="Jelly Rolls"/>
    <property type="match status" value="2"/>
</dbReference>
<feature type="binding site" evidence="2">
    <location>
        <position position="117"/>
    </location>
    <ligand>
        <name>Fe cation</name>
        <dbReference type="ChEBI" id="CHEBI:24875"/>
    </ligand>
</feature>
<dbReference type="PIRSF" id="PIRSF006232">
    <property type="entry name" value="Pirin"/>
    <property type="match status" value="1"/>
</dbReference>
<feature type="domain" description="Pirin C-terminal" evidence="5">
    <location>
        <begin position="194"/>
        <end position="292"/>
    </location>
</feature>
<organism evidence="6 7">
    <name type="scientific">Legionella tucsonensis</name>
    <dbReference type="NCBI Taxonomy" id="40335"/>
    <lineage>
        <taxon>Bacteria</taxon>
        <taxon>Pseudomonadati</taxon>
        <taxon>Pseudomonadota</taxon>
        <taxon>Gammaproteobacteria</taxon>
        <taxon>Legionellales</taxon>
        <taxon>Legionellaceae</taxon>
        <taxon>Legionella</taxon>
    </lineage>
</organism>
<comment type="caution">
    <text evidence="6">The sequence shown here is derived from an EMBL/GenBank/DDBJ whole genome shotgun (WGS) entry which is preliminary data.</text>
</comment>
<proteinExistence type="inferred from homology"/>
<comment type="similarity">
    <text evidence="1 3">Belongs to the pirin family.</text>
</comment>
<accession>A0A0W0ZNW0</accession>
<evidence type="ECO:0000256" key="2">
    <source>
        <dbReference type="PIRSR" id="PIRSR006232-1"/>
    </source>
</evidence>
<dbReference type="PANTHER" id="PTHR13903:SF8">
    <property type="entry name" value="PIRIN"/>
    <property type="match status" value="1"/>
</dbReference>
<keyword evidence="2" id="KW-0408">Iron</keyword>
<sequence>MSYFNAKDPICETQGCPEQVSVALIPRSVDLGRFQVDRILPSKEKRTVGPFVFWDQAGPSELLMGNSIDILPHPHIGLSTMTYLFSGKLEHRDTLGGHQIIVPGEVNLMTAGRGIVHSERTPHQDRLYPQHFFGIQCWLALPLNKEETNPSFTHYDKSAIPIYNDDKNMSLRIISGEWMGLKSSVITQNEALFVECKLKTHAKLIIPSTVEERAIHILNGKIKINATQYDATTMLILKTGIEIEVMATSDVHMIILGGPALEQRRYLWWNFVASSKERIEQAKLDWNEGKFGKIPGDEYEFLLCQNKPFMEASQFRLCNRYSL</sequence>
<feature type="binding site" evidence="2">
    <location>
        <position position="73"/>
    </location>
    <ligand>
        <name>Fe cation</name>
        <dbReference type="ChEBI" id="CHEBI:24875"/>
    </ligand>
</feature>
<evidence type="ECO:0000313" key="6">
    <source>
        <dbReference type="EMBL" id="KTD70877.1"/>
    </source>
</evidence>
<gene>
    <name evidence="6" type="ORF">Ltuc_2888</name>
</gene>
<dbReference type="InterPro" id="IPR012093">
    <property type="entry name" value="Pirin"/>
</dbReference>
<evidence type="ECO:0000256" key="1">
    <source>
        <dbReference type="ARBA" id="ARBA00008416"/>
    </source>
</evidence>
<dbReference type="InterPro" id="IPR014710">
    <property type="entry name" value="RmlC-like_jellyroll"/>
</dbReference>
<feature type="binding site" evidence="2">
    <location>
        <position position="119"/>
    </location>
    <ligand>
        <name>Fe cation</name>
        <dbReference type="ChEBI" id="CHEBI:24875"/>
    </ligand>
</feature>
<dbReference type="Pfam" id="PF02678">
    <property type="entry name" value="Pirin"/>
    <property type="match status" value="1"/>
</dbReference>
<dbReference type="InterPro" id="IPR011051">
    <property type="entry name" value="RmlC_Cupin_sf"/>
</dbReference>
<dbReference type="OrthoDB" id="9780903at2"/>
<dbReference type="InterPro" id="IPR003829">
    <property type="entry name" value="Pirin_N_dom"/>
</dbReference>